<accession>A0A813TG95</accession>
<dbReference type="EMBL" id="CAJNOJ010000015">
    <property type="protein sequence ID" value="CAF0812208.1"/>
    <property type="molecule type" value="Genomic_DNA"/>
</dbReference>
<reference evidence="2" key="1">
    <citation type="submission" date="2021-02" db="EMBL/GenBank/DDBJ databases">
        <authorList>
            <person name="Nowell W R."/>
        </authorList>
    </citation>
    <scope>NUCLEOTIDE SEQUENCE</scope>
</reference>
<dbReference type="AlphaFoldDB" id="A0A813TG95"/>
<protein>
    <submittedName>
        <fullName evidence="2">Uncharacterized protein</fullName>
    </submittedName>
</protein>
<evidence type="ECO:0000313" key="3">
    <source>
        <dbReference type="Proteomes" id="UP000663852"/>
    </source>
</evidence>
<proteinExistence type="predicted"/>
<comment type="caution">
    <text evidence="2">The sequence shown here is derived from an EMBL/GenBank/DDBJ whole genome shotgun (WGS) entry which is preliminary data.</text>
</comment>
<organism evidence="2 3">
    <name type="scientific">Adineta ricciae</name>
    <name type="common">Rotifer</name>
    <dbReference type="NCBI Taxonomy" id="249248"/>
    <lineage>
        <taxon>Eukaryota</taxon>
        <taxon>Metazoa</taxon>
        <taxon>Spiralia</taxon>
        <taxon>Gnathifera</taxon>
        <taxon>Rotifera</taxon>
        <taxon>Eurotatoria</taxon>
        <taxon>Bdelloidea</taxon>
        <taxon>Adinetida</taxon>
        <taxon>Adinetidae</taxon>
        <taxon>Adineta</taxon>
    </lineage>
</organism>
<feature type="compositionally biased region" description="Low complexity" evidence="1">
    <location>
        <begin position="279"/>
        <end position="303"/>
    </location>
</feature>
<dbReference type="Proteomes" id="UP000663852">
    <property type="component" value="Unassembled WGS sequence"/>
</dbReference>
<evidence type="ECO:0000256" key="1">
    <source>
        <dbReference type="SAM" id="MobiDB-lite"/>
    </source>
</evidence>
<dbReference type="OrthoDB" id="10024415at2759"/>
<name>A0A813TG95_ADIRI</name>
<feature type="region of interest" description="Disordered" evidence="1">
    <location>
        <begin position="279"/>
        <end position="360"/>
    </location>
</feature>
<feature type="compositionally biased region" description="Polar residues" evidence="1">
    <location>
        <begin position="304"/>
        <end position="326"/>
    </location>
</feature>
<feature type="region of interest" description="Disordered" evidence="1">
    <location>
        <begin position="193"/>
        <end position="238"/>
    </location>
</feature>
<feature type="compositionally biased region" description="Polar residues" evidence="1">
    <location>
        <begin position="224"/>
        <end position="234"/>
    </location>
</feature>
<gene>
    <name evidence="2" type="ORF">EDS130_LOCUS5408</name>
</gene>
<evidence type="ECO:0000313" key="2">
    <source>
        <dbReference type="EMBL" id="CAF0812208.1"/>
    </source>
</evidence>
<sequence>MIFVNNMTNNYCFNRNSVHAKMSFGWSASSNPPFTGLKSGPTSSFADALKRLAEHVEEKNKINANHNGTPNCIQSPQDFSNRTNMSHVNNSMSPEQALRLYTQYVQEVERREDMRRNYLRNYPGPDSPNVSIPILNRRFDGPDPYRFMAPQSSGPFPPSAYFQSLAQQPRMPLPTSLLFPNTKATDVIGRVPTQGKIDEKSEATSQSSKPKSKLFRPYDLDSPAINSQRTSPSSPIAIVRRHNSFIPTDESLTTISSGKETQLFNSLGLVQQSADVLSEKSSSVETSPSVTITSEESSSIDTVLTPQPDNHPQKTSSHSNDSTLSGTLKRKSVFSSNKTQSSHRKQSKHATICIESSNKS</sequence>